<dbReference type="EMBL" id="JACJPW010000030">
    <property type="protein sequence ID" value="MBD2182042.1"/>
    <property type="molecule type" value="Genomic_DNA"/>
</dbReference>
<dbReference type="AlphaFoldDB" id="A0A926VE41"/>
<feature type="domain" description="SnoaL-like" evidence="1">
    <location>
        <begin position="8"/>
        <end position="123"/>
    </location>
</feature>
<dbReference type="Proteomes" id="UP000641646">
    <property type="component" value="Unassembled WGS sequence"/>
</dbReference>
<dbReference type="Pfam" id="PF13577">
    <property type="entry name" value="SnoaL_4"/>
    <property type="match status" value="1"/>
</dbReference>
<reference evidence="2" key="1">
    <citation type="journal article" date="2015" name="ISME J.">
        <title>Draft Genome Sequence of Streptomyces incarnatus NRRL8089, which Produces the Nucleoside Antibiotic Sinefungin.</title>
        <authorList>
            <person name="Oshima K."/>
            <person name="Hattori M."/>
            <person name="Shimizu H."/>
            <person name="Fukuda K."/>
            <person name="Nemoto M."/>
            <person name="Inagaki K."/>
            <person name="Tamura T."/>
        </authorList>
    </citation>
    <scope>NUCLEOTIDE SEQUENCE</scope>
    <source>
        <strain evidence="2">FACHB-1375</strain>
    </source>
</reference>
<dbReference type="RefSeq" id="WP_190464854.1">
    <property type="nucleotide sequence ID" value="NZ_JACJPW010000030.1"/>
</dbReference>
<organism evidence="2 3">
    <name type="scientific">Aerosakkonema funiforme FACHB-1375</name>
    <dbReference type="NCBI Taxonomy" id="2949571"/>
    <lineage>
        <taxon>Bacteria</taxon>
        <taxon>Bacillati</taxon>
        <taxon>Cyanobacteriota</taxon>
        <taxon>Cyanophyceae</taxon>
        <taxon>Oscillatoriophycideae</taxon>
        <taxon>Aerosakkonematales</taxon>
        <taxon>Aerosakkonemataceae</taxon>
        <taxon>Aerosakkonema</taxon>
    </lineage>
</organism>
<name>A0A926VE41_9CYAN</name>
<accession>A0A926VE41</accession>
<dbReference type="SUPFAM" id="SSF54427">
    <property type="entry name" value="NTF2-like"/>
    <property type="match status" value="1"/>
</dbReference>
<gene>
    <name evidence="2" type="ORF">H6G03_13145</name>
</gene>
<protein>
    <submittedName>
        <fullName evidence="2">Nuclear transport factor 2 family protein</fullName>
    </submittedName>
</protein>
<reference evidence="2" key="2">
    <citation type="submission" date="2020-08" db="EMBL/GenBank/DDBJ databases">
        <authorList>
            <person name="Chen M."/>
            <person name="Teng W."/>
            <person name="Zhao L."/>
            <person name="Hu C."/>
            <person name="Zhou Y."/>
            <person name="Han B."/>
            <person name="Song L."/>
            <person name="Shu W."/>
        </authorList>
    </citation>
    <scope>NUCLEOTIDE SEQUENCE</scope>
    <source>
        <strain evidence="2">FACHB-1375</strain>
    </source>
</reference>
<dbReference type="InterPro" id="IPR032710">
    <property type="entry name" value="NTF2-like_dom_sf"/>
</dbReference>
<dbReference type="Gene3D" id="3.10.450.50">
    <property type="match status" value="1"/>
</dbReference>
<comment type="caution">
    <text evidence="2">The sequence shown here is derived from an EMBL/GenBank/DDBJ whole genome shotgun (WGS) entry which is preliminary data.</text>
</comment>
<keyword evidence="3" id="KW-1185">Reference proteome</keyword>
<proteinExistence type="predicted"/>
<evidence type="ECO:0000313" key="2">
    <source>
        <dbReference type="EMBL" id="MBD2182042.1"/>
    </source>
</evidence>
<evidence type="ECO:0000259" key="1">
    <source>
        <dbReference type="Pfam" id="PF13577"/>
    </source>
</evidence>
<dbReference type="InterPro" id="IPR037401">
    <property type="entry name" value="SnoaL-like"/>
</dbReference>
<sequence>MTEDLLAKLTDRAKIIEVVNQYGLAIDLRNWELLHNVFANPVEVDYSSIGIPVASFQPEEMVNAARQDLSGLKATQHQITNHVVEISDDTAICVAHVSAMHFLPNDQGDNTFEMGGYYTAGLIRIGLENQAMEVCSALDSW</sequence>
<evidence type="ECO:0000313" key="3">
    <source>
        <dbReference type="Proteomes" id="UP000641646"/>
    </source>
</evidence>